<sequence length="591" mass="66407">MDRRLYDTILRGDVQTFLSILQEEHFEDTAKQTLPQSLNTILHLTARFGHEELASEILKLWPEMVSAENEKLETPLHEACREGRLNIVRLLVESDPMVVYKVNKNNESVLFMACERGKLDVVKQLLEYPWLLMFEMDSSTTCLHAAAWAGHTDIVKELLTARPQLAWQKNLNGSTSLHISCGKGHLDITRELLKLDPDLSSLQDNEGRTPLHLAAIKGRINIIDEILSTSLESAEMRTISGETVLHLGVKNNQYEAVKFLMETLNITKLVNMPDNDGNTILHLATAGKLSTMVIYILKLGVNVNAINRKGYTALDVVECDATNSGVLTILPALQEAGAKRCDQLPPMSQEIQPIQDNYPYTPPLRPKKAPESPTRYQRHRHRRRREKQIELQNEGLRNARNTITVVAVLIATVTFAAGINPPGGFNQTTGKCIRGRQTSFKVFMVCNIVALFLSLGIVIFLVSIIPFRRKSMMKLLMVTHKLMWVSVSFMATAYMASIWTILPHEKGMAGVLVTLIAVGGGCTLVIFMGLGVLLARHWLRKWEWRKRKDKNGSPNSSVSRVEEMRTMKKGSRESTSNSDLDSSDQGGYHLY</sequence>
<keyword evidence="2" id="KW-1185">Reference proteome</keyword>
<evidence type="ECO:0000313" key="1">
    <source>
        <dbReference type="EMBL" id="KAJ0090634.1"/>
    </source>
</evidence>
<evidence type="ECO:0000313" key="2">
    <source>
        <dbReference type="Proteomes" id="UP001164250"/>
    </source>
</evidence>
<gene>
    <name evidence="1" type="ORF">Patl1_12919</name>
</gene>
<name>A0ACC1AVD2_9ROSI</name>
<dbReference type="Proteomes" id="UP001164250">
    <property type="component" value="Chromosome 8"/>
</dbReference>
<dbReference type="EMBL" id="CM047904">
    <property type="protein sequence ID" value="KAJ0090634.1"/>
    <property type="molecule type" value="Genomic_DNA"/>
</dbReference>
<organism evidence="1 2">
    <name type="scientific">Pistacia atlantica</name>
    <dbReference type="NCBI Taxonomy" id="434234"/>
    <lineage>
        <taxon>Eukaryota</taxon>
        <taxon>Viridiplantae</taxon>
        <taxon>Streptophyta</taxon>
        <taxon>Embryophyta</taxon>
        <taxon>Tracheophyta</taxon>
        <taxon>Spermatophyta</taxon>
        <taxon>Magnoliopsida</taxon>
        <taxon>eudicotyledons</taxon>
        <taxon>Gunneridae</taxon>
        <taxon>Pentapetalae</taxon>
        <taxon>rosids</taxon>
        <taxon>malvids</taxon>
        <taxon>Sapindales</taxon>
        <taxon>Anacardiaceae</taxon>
        <taxon>Pistacia</taxon>
    </lineage>
</organism>
<reference evidence="2" key="1">
    <citation type="journal article" date="2023" name="G3 (Bethesda)">
        <title>Genome assembly and association tests identify interacting loci associated with vigor, precocity, and sex in interspecific pistachio rootstocks.</title>
        <authorList>
            <person name="Palmer W."/>
            <person name="Jacygrad E."/>
            <person name="Sagayaradj S."/>
            <person name="Cavanaugh K."/>
            <person name="Han R."/>
            <person name="Bertier L."/>
            <person name="Beede B."/>
            <person name="Kafkas S."/>
            <person name="Golino D."/>
            <person name="Preece J."/>
            <person name="Michelmore R."/>
        </authorList>
    </citation>
    <scope>NUCLEOTIDE SEQUENCE [LARGE SCALE GENOMIC DNA]</scope>
</reference>
<protein>
    <submittedName>
        <fullName evidence="1">Uncharacterized protein</fullName>
    </submittedName>
</protein>
<accession>A0ACC1AVD2</accession>
<proteinExistence type="predicted"/>
<comment type="caution">
    <text evidence="1">The sequence shown here is derived from an EMBL/GenBank/DDBJ whole genome shotgun (WGS) entry which is preliminary data.</text>
</comment>